<dbReference type="SUPFAM" id="SSF55040">
    <property type="entry name" value="Molybdenum cofactor biosynthesis protein C, MoaC"/>
    <property type="match status" value="1"/>
</dbReference>
<comment type="caution">
    <text evidence="8">The sequence shown here is derived from an EMBL/GenBank/DDBJ whole genome shotgun (WGS) entry which is preliminary data.</text>
</comment>
<accession>A0ABR6WU78</accession>
<dbReference type="GO" id="GO:0061799">
    <property type="term" value="F:cyclic pyranopterin monophosphate synthase activity"/>
    <property type="evidence" value="ECO:0007669"/>
    <property type="project" value="UniProtKB-EC"/>
</dbReference>
<dbReference type="NCBIfam" id="TIGR00581">
    <property type="entry name" value="moaC"/>
    <property type="match status" value="1"/>
</dbReference>
<feature type="domain" description="Molybdopterin cofactor biosynthesis C (MoaC)" evidence="7">
    <location>
        <begin position="14"/>
        <end position="149"/>
    </location>
</feature>
<protein>
    <recommendedName>
        <fullName evidence="3 6">Cyclic pyranopterin monophosphate synthase</fullName>
        <ecNumber evidence="3 6">4.6.1.17</ecNumber>
    </recommendedName>
    <alternativeName>
        <fullName evidence="6">Molybdenum cofactor biosynthesis protein C</fullName>
    </alternativeName>
</protein>
<feature type="binding site" evidence="6">
    <location>
        <begin position="74"/>
        <end position="76"/>
    </location>
    <ligand>
        <name>substrate</name>
    </ligand>
</feature>
<name>A0ABR6WU78_9FIRM</name>
<dbReference type="NCBIfam" id="NF006870">
    <property type="entry name" value="PRK09364.1"/>
    <property type="match status" value="1"/>
</dbReference>
<gene>
    <name evidence="6 8" type="primary">moaC</name>
    <name evidence="8" type="ORF">GH808_06895</name>
</gene>
<keyword evidence="4 6" id="KW-0501">Molybdenum cofactor biosynthesis</keyword>
<dbReference type="Pfam" id="PF01967">
    <property type="entry name" value="MoaC"/>
    <property type="match status" value="1"/>
</dbReference>
<evidence type="ECO:0000256" key="4">
    <source>
        <dbReference type="ARBA" id="ARBA00023150"/>
    </source>
</evidence>
<evidence type="ECO:0000256" key="6">
    <source>
        <dbReference type="HAMAP-Rule" id="MF_01224"/>
    </source>
</evidence>
<keyword evidence="5 6" id="KW-0456">Lyase</keyword>
<reference evidence="8 9" key="1">
    <citation type="journal article" date="2020" name="mSystems">
        <title>Defining Genomic and Predicted Metabolic Features of the Acetobacterium Genus.</title>
        <authorList>
            <person name="Ross D.E."/>
            <person name="Marshall C.W."/>
            <person name="Gulliver D."/>
            <person name="May H.D."/>
            <person name="Norman R.S."/>
        </authorList>
    </citation>
    <scope>NUCLEOTIDE SEQUENCE [LARGE SCALE GENOMIC DNA]</scope>
    <source>
        <strain evidence="8 9">DSM 8238</strain>
    </source>
</reference>
<comment type="catalytic activity">
    <reaction evidence="1 6">
        <text>(8S)-3',8-cyclo-7,8-dihydroguanosine 5'-triphosphate = cyclic pyranopterin phosphate + diphosphate</text>
        <dbReference type="Rhea" id="RHEA:49580"/>
        <dbReference type="ChEBI" id="CHEBI:33019"/>
        <dbReference type="ChEBI" id="CHEBI:59648"/>
        <dbReference type="ChEBI" id="CHEBI:131766"/>
        <dbReference type="EC" id="4.6.1.17"/>
    </reaction>
</comment>
<comment type="subunit">
    <text evidence="6">Homohexamer; trimer of dimers.</text>
</comment>
<evidence type="ECO:0000256" key="2">
    <source>
        <dbReference type="ARBA" id="ARBA00005046"/>
    </source>
</evidence>
<dbReference type="PANTHER" id="PTHR22960">
    <property type="entry name" value="MOLYBDOPTERIN COFACTOR SYNTHESIS PROTEIN A"/>
    <property type="match status" value="1"/>
</dbReference>
<comment type="similarity">
    <text evidence="6">Belongs to the MoaC family.</text>
</comment>
<dbReference type="Proteomes" id="UP000603234">
    <property type="component" value="Unassembled WGS sequence"/>
</dbReference>
<dbReference type="RefSeq" id="WP_338000868.1">
    <property type="nucleotide sequence ID" value="NZ_WJBC01000007.1"/>
</dbReference>
<evidence type="ECO:0000313" key="9">
    <source>
        <dbReference type="Proteomes" id="UP000603234"/>
    </source>
</evidence>
<dbReference type="InterPro" id="IPR023045">
    <property type="entry name" value="MoaC"/>
</dbReference>
<feature type="binding site" evidence="6">
    <location>
        <begin position="112"/>
        <end position="113"/>
    </location>
    <ligand>
        <name>substrate</name>
    </ligand>
</feature>
<dbReference type="InterPro" id="IPR047594">
    <property type="entry name" value="MoaC_bact/euk"/>
</dbReference>
<dbReference type="EC" id="4.6.1.17" evidence="3 6"/>
<sequence length="161" mass="17469">MEFTHFNEAGRGRMVDVSEKNVTERVAVAKGAIRMQKETLQKIIDGQMKKGDVLGVAQIAGIMGVKHTAELIPMCHNIFISGSDIAFGIDQEHSRILIEATVKNTGQTGVEMEALTAVSIAALTIYDMCKAIDRGMTIEKIFLAQKSGGKSGIFINQNESL</sequence>
<dbReference type="InterPro" id="IPR002820">
    <property type="entry name" value="Mopterin_CF_biosynth-C_dom"/>
</dbReference>
<dbReference type="EMBL" id="WJBC01000007">
    <property type="protein sequence ID" value="MBC3804162.1"/>
    <property type="molecule type" value="Genomic_DNA"/>
</dbReference>
<dbReference type="Gene3D" id="3.30.70.640">
    <property type="entry name" value="Molybdopterin cofactor biosynthesis C (MoaC) domain"/>
    <property type="match status" value="1"/>
</dbReference>
<dbReference type="InterPro" id="IPR036522">
    <property type="entry name" value="MoaC_sf"/>
</dbReference>
<dbReference type="PANTHER" id="PTHR22960:SF29">
    <property type="entry name" value="CYCLIC PYRANOPTERIN MONOPHOSPHATE SYNTHASE"/>
    <property type="match status" value="1"/>
</dbReference>
<evidence type="ECO:0000313" key="8">
    <source>
        <dbReference type="EMBL" id="MBC3804162.1"/>
    </source>
</evidence>
<evidence type="ECO:0000256" key="1">
    <source>
        <dbReference type="ARBA" id="ARBA00001637"/>
    </source>
</evidence>
<feature type="active site" evidence="6">
    <location>
        <position position="127"/>
    </location>
</feature>
<dbReference type="InterPro" id="IPR050105">
    <property type="entry name" value="MoCo_biosynth_MoaA/MoaC"/>
</dbReference>
<evidence type="ECO:0000256" key="3">
    <source>
        <dbReference type="ARBA" id="ARBA00012575"/>
    </source>
</evidence>
<keyword evidence="9" id="KW-1185">Reference proteome</keyword>
<evidence type="ECO:0000259" key="7">
    <source>
        <dbReference type="Pfam" id="PF01967"/>
    </source>
</evidence>
<dbReference type="HAMAP" id="MF_01224_B">
    <property type="entry name" value="MoaC_B"/>
    <property type="match status" value="1"/>
</dbReference>
<proteinExistence type="inferred from homology"/>
<comment type="function">
    <text evidence="6">Catalyzes the conversion of (8S)-3',8-cyclo-7,8-dihydroguanosine 5'-triphosphate to cyclic pyranopterin monophosphate (cPMP).</text>
</comment>
<dbReference type="CDD" id="cd01420">
    <property type="entry name" value="MoaC_PE"/>
    <property type="match status" value="1"/>
</dbReference>
<comment type="pathway">
    <text evidence="2 6">Cofactor biosynthesis; molybdopterin biosynthesis.</text>
</comment>
<organism evidence="8 9">
    <name type="scientific">Acetobacterium fimetarium</name>
    <dbReference type="NCBI Taxonomy" id="52691"/>
    <lineage>
        <taxon>Bacteria</taxon>
        <taxon>Bacillati</taxon>
        <taxon>Bacillota</taxon>
        <taxon>Clostridia</taxon>
        <taxon>Eubacteriales</taxon>
        <taxon>Eubacteriaceae</taxon>
        <taxon>Acetobacterium</taxon>
    </lineage>
</organism>
<evidence type="ECO:0000256" key="5">
    <source>
        <dbReference type="ARBA" id="ARBA00023239"/>
    </source>
</evidence>